<dbReference type="GO" id="GO:0008270">
    <property type="term" value="F:zinc ion binding"/>
    <property type="evidence" value="ECO:0007669"/>
    <property type="project" value="UniProtKB-UniRule"/>
</dbReference>
<evidence type="ECO:0000256" key="5">
    <source>
        <dbReference type="PROSITE-ProRule" id="PRU01211"/>
    </source>
</evidence>
<evidence type="ECO:0000256" key="2">
    <source>
        <dbReference type="ARBA" id="ARBA00022833"/>
    </source>
</evidence>
<name>A0A0N5C132_STREA</name>
<evidence type="ECO:0000259" key="7">
    <source>
        <dbReference type="PROSITE" id="PS51864"/>
    </source>
</evidence>
<dbReference type="GO" id="GO:0006508">
    <property type="term" value="P:proteolysis"/>
    <property type="evidence" value="ECO:0007669"/>
    <property type="project" value="UniProtKB-KW"/>
</dbReference>
<dbReference type="WBParaSite" id="SPAL_0001171000.1">
    <property type="protein sequence ID" value="SPAL_0001171000.1"/>
    <property type="gene ID" value="SPAL_0001171000"/>
</dbReference>
<comment type="cofactor">
    <cofactor evidence="5 6">
        <name>Zn(2+)</name>
        <dbReference type="ChEBI" id="CHEBI:29105"/>
    </cofactor>
    <text evidence="5 6">Binds 1 zinc ion per subunit.</text>
</comment>
<dbReference type="InterPro" id="IPR034035">
    <property type="entry name" value="Astacin-like_dom"/>
</dbReference>
<dbReference type="CDD" id="cd04280">
    <property type="entry name" value="ZnMc_astacin_like"/>
    <property type="match status" value="1"/>
</dbReference>
<accession>A0A0N5C132</accession>
<dbReference type="PANTHER" id="PTHR10127">
    <property type="entry name" value="DISCOIDIN, CUB, EGF, LAMININ , AND ZINC METALLOPROTEASE DOMAIN CONTAINING"/>
    <property type="match status" value="1"/>
</dbReference>
<dbReference type="InterPro" id="IPR024079">
    <property type="entry name" value="MetalloPept_cat_dom_sf"/>
</dbReference>
<keyword evidence="8" id="KW-1185">Reference proteome</keyword>
<dbReference type="Proteomes" id="UP000046392">
    <property type="component" value="Unplaced"/>
</dbReference>
<dbReference type="SUPFAM" id="SSF55486">
    <property type="entry name" value="Metalloproteases ('zincins'), catalytic domain"/>
    <property type="match status" value="1"/>
</dbReference>
<evidence type="ECO:0000313" key="9">
    <source>
        <dbReference type="WBParaSite" id="SPAL_0001171000.1"/>
    </source>
</evidence>
<keyword evidence="3 5" id="KW-0482">Metalloprotease</keyword>
<proteinExistence type="predicted"/>
<evidence type="ECO:0000256" key="3">
    <source>
        <dbReference type="ARBA" id="ARBA00023049"/>
    </source>
</evidence>
<comment type="caution">
    <text evidence="5">Lacks conserved residue(s) required for the propagation of feature annotation.</text>
</comment>
<dbReference type="InterPro" id="IPR006026">
    <property type="entry name" value="Peptidase_Metallo"/>
</dbReference>
<feature type="binding site" evidence="5">
    <location>
        <position position="152"/>
    </location>
    <ligand>
        <name>Zn(2+)</name>
        <dbReference type="ChEBI" id="CHEBI:29105"/>
        <note>catalytic</note>
    </ligand>
</feature>
<dbReference type="InterPro" id="IPR000742">
    <property type="entry name" value="EGF"/>
</dbReference>
<evidence type="ECO:0000256" key="4">
    <source>
        <dbReference type="ARBA" id="ARBA00023157"/>
    </source>
</evidence>
<feature type="binding site" evidence="5">
    <location>
        <position position="146"/>
    </location>
    <ligand>
        <name>Zn(2+)</name>
        <dbReference type="ChEBI" id="CHEBI:29105"/>
        <note>catalytic</note>
    </ligand>
</feature>
<dbReference type="Gene3D" id="3.40.390.10">
    <property type="entry name" value="Collagenase (Catalytic Domain)"/>
    <property type="match status" value="1"/>
</dbReference>
<feature type="active site" evidence="5">
    <location>
        <position position="143"/>
    </location>
</feature>
<dbReference type="Pfam" id="PF01400">
    <property type="entry name" value="Astacin"/>
    <property type="match status" value="1"/>
</dbReference>
<dbReference type="PROSITE" id="PS00022">
    <property type="entry name" value="EGF_1"/>
    <property type="match status" value="1"/>
</dbReference>
<reference evidence="9" key="1">
    <citation type="submission" date="2017-02" db="UniProtKB">
        <authorList>
            <consortium name="WormBaseParasite"/>
        </authorList>
    </citation>
    <scope>IDENTIFICATION</scope>
</reference>
<feature type="binding site" evidence="5">
    <location>
        <position position="142"/>
    </location>
    <ligand>
        <name>Zn(2+)</name>
        <dbReference type="ChEBI" id="CHEBI:29105"/>
        <note>catalytic</note>
    </ligand>
</feature>
<dbReference type="SMART" id="SM00235">
    <property type="entry name" value="ZnMc"/>
    <property type="match status" value="1"/>
</dbReference>
<keyword evidence="5 6" id="KW-0378">Hydrolase</keyword>
<evidence type="ECO:0000313" key="8">
    <source>
        <dbReference type="Proteomes" id="UP000046392"/>
    </source>
</evidence>
<protein>
    <recommendedName>
        <fullName evidence="6">Metalloendopeptidase</fullName>
        <ecNumber evidence="6">3.4.24.-</ecNumber>
    </recommendedName>
</protein>
<dbReference type="GO" id="GO:0004222">
    <property type="term" value="F:metalloendopeptidase activity"/>
    <property type="evidence" value="ECO:0007669"/>
    <property type="project" value="UniProtKB-UniRule"/>
</dbReference>
<organism evidence="8 9">
    <name type="scientific">Strongyloides papillosus</name>
    <name type="common">Intestinal threadworm</name>
    <dbReference type="NCBI Taxonomy" id="174720"/>
    <lineage>
        <taxon>Eukaryota</taxon>
        <taxon>Metazoa</taxon>
        <taxon>Ecdysozoa</taxon>
        <taxon>Nematoda</taxon>
        <taxon>Chromadorea</taxon>
        <taxon>Rhabditida</taxon>
        <taxon>Tylenchina</taxon>
        <taxon>Panagrolaimomorpha</taxon>
        <taxon>Strongyloidoidea</taxon>
        <taxon>Strongyloididae</taxon>
        <taxon>Strongyloides</taxon>
    </lineage>
</organism>
<dbReference type="PANTHER" id="PTHR10127:SF802">
    <property type="entry name" value="ZINC METALLOPROTEINASE NAS-10"/>
    <property type="match status" value="1"/>
</dbReference>
<keyword evidence="4" id="KW-1015">Disulfide bond</keyword>
<dbReference type="PROSITE" id="PS51864">
    <property type="entry name" value="ASTACIN"/>
    <property type="match status" value="1"/>
</dbReference>
<dbReference type="PRINTS" id="PR00480">
    <property type="entry name" value="ASTACIN"/>
</dbReference>
<sequence>MHLFFINYLKLSFILNLLLLSLTNKYIYGRRVLENEKKKFPFPNYQLERRKRGVYKKMPFKWVFPIPYTVEDPVNRTIIDEAINFIQNETCIRFKYVDKLNETGIKYINGKGCFSIVGKLSQTEPQNITIGRDCERVGIVQHETSHALGLLHEHTRDDRDNYINIEYNNINKEYWLDFQKFNDSWSDTYNLRYDYGSALHYETYAGTKNLQQSIKLKDYVYSKTVGQRSQLSFNDIKLLNLYYCSSICKNDLKCYDKSYLNPNDCTRCKCPRLLDGKKCQKLKKSDKFCGKQLLEAKFYRKKLQVYGRKSCYFKIFTDPGYKVRIKIKKLRVRSSDICEPNSSIEINYLQNKAVSGAMFCGRSKNIILKSEGTDAIIHYIGLRPIDFMELQYRKIKI</sequence>
<dbReference type="EC" id="3.4.24.-" evidence="6"/>
<feature type="domain" description="Peptidase M12A" evidence="7">
    <location>
        <begin position="49"/>
        <end position="245"/>
    </location>
</feature>
<evidence type="ECO:0000256" key="6">
    <source>
        <dbReference type="RuleBase" id="RU361183"/>
    </source>
</evidence>
<keyword evidence="1 5" id="KW-0479">Metal-binding</keyword>
<evidence type="ECO:0000256" key="1">
    <source>
        <dbReference type="ARBA" id="ARBA00022723"/>
    </source>
</evidence>
<dbReference type="AlphaFoldDB" id="A0A0N5C132"/>
<dbReference type="InterPro" id="IPR001506">
    <property type="entry name" value="Peptidase_M12A"/>
</dbReference>
<keyword evidence="5 6" id="KW-0645">Protease</keyword>
<keyword evidence="2 5" id="KW-0862">Zinc</keyword>